<protein>
    <submittedName>
        <fullName evidence="2">Retrovirus-related Pol poly from transposon</fullName>
    </submittedName>
</protein>
<accession>A0A3M7RQS0</accession>
<dbReference type="EMBL" id="REGN01002841">
    <property type="protein sequence ID" value="RNA25891.1"/>
    <property type="molecule type" value="Genomic_DNA"/>
</dbReference>
<keyword evidence="3" id="KW-1185">Reference proteome</keyword>
<evidence type="ECO:0000256" key="1">
    <source>
        <dbReference type="SAM" id="MobiDB-lite"/>
    </source>
</evidence>
<dbReference type="PROSITE" id="PS00141">
    <property type="entry name" value="ASP_PROTEASE"/>
    <property type="match status" value="1"/>
</dbReference>
<organism evidence="2 3">
    <name type="scientific">Brachionus plicatilis</name>
    <name type="common">Marine rotifer</name>
    <name type="synonym">Brachionus muelleri</name>
    <dbReference type="NCBI Taxonomy" id="10195"/>
    <lineage>
        <taxon>Eukaryota</taxon>
        <taxon>Metazoa</taxon>
        <taxon>Spiralia</taxon>
        <taxon>Gnathifera</taxon>
        <taxon>Rotifera</taxon>
        <taxon>Eurotatoria</taxon>
        <taxon>Monogononta</taxon>
        <taxon>Pseudotrocha</taxon>
        <taxon>Ploima</taxon>
        <taxon>Brachionidae</taxon>
        <taxon>Brachionus</taxon>
    </lineage>
</organism>
<dbReference type="Proteomes" id="UP000276133">
    <property type="component" value="Unassembled WGS sequence"/>
</dbReference>
<dbReference type="InterPro" id="IPR001969">
    <property type="entry name" value="Aspartic_peptidase_AS"/>
</dbReference>
<dbReference type="GO" id="GO:0006508">
    <property type="term" value="P:proteolysis"/>
    <property type="evidence" value="ECO:0007669"/>
    <property type="project" value="InterPro"/>
</dbReference>
<comment type="caution">
    <text evidence="2">The sequence shown here is derived from an EMBL/GenBank/DDBJ whole genome shotgun (WGS) entry which is preliminary data.</text>
</comment>
<dbReference type="AlphaFoldDB" id="A0A3M7RQS0"/>
<proteinExistence type="predicted"/>
<evidence type="ECO:0000313" key="2">
    <source>
        <dbReference type="EMBL" id="RNA25891.1"/>
    </source>
</evidence>
<dbReference type="GO" id="GO:0004190">
    <property type="term" value="F:aspartic-type endopeptidase activity"/>
    <property type="evidence" value="ECO:0007669"/>
    <property type="project" value="InterPro"/>
</dbReference>
<dbReference type="OrthoDB" id="420169at2759"/>
<name>A0A3M7RQS0_BRAPC</name>
<evidence type="ECO:0000313" key="3">
    <source>
        <dbReference type="Proteomes" id="UP000276133"/>
    </source>
</evidence>
<sequence length="304" mass="34297">MAKTGGSKSVSKFIQNKSSAKDTPSSYNKVNNVKQEDYTVNVEEYAVFMRLKQGKSNQGYELNMVKLEYIHNDGPRTKVNVDDVQIDLLVDTGTPVNIFDEETFVEFKSSVILTKMDFGKSSAEERIVVIKGKSECLFSNRTAVKLIIIKMVNKVKAMGYQELKAKFPKLFSDAMGLNHWSCDYFRSGSKIRILRWALRSEDFEYEVVVQKPGLSNEADFFSRQPTGKIGVEHVQESNFSEAYVALVVQSAVPEAITLREILCETKRDTDVDILAEIVRNGTQADLLSSLNDFKKELKLGAENK</sequence>
<reference evidence="2 3" key="1">
    <citation type="journal article" date="2018" name="Sci. Rep.">
        <title>Genomic signatures of local adaptation to the degree of environmental predictability in rotifers.</title>
        <authorList>
            <person name="Franch-Gras L."/>
            <person name="Hahn C."/>
            <person name="Garcia-Roger E.M."/>
            <person name="Carmona M.J."/>
            <person name="Serra M."/>
            <person name="Gomez A."/>
        </authorList>
    </citation>
    <scope>NUCLEOTIDE SEQUENCE [LARGE SCALE GENOMIC DNA]</scope>
    <source>
        <strain evidence="2">HYR1</strain>
    </source>
</reference>
<feature type="region of interest" description="Disordered" evidence="1">
    <location>
        <begin position="1"/>
        <end position="29"/>
    </location>
</feature>
<gene>
    <name evidence="2" type="ORF">BpHYR1_013145</name>
</gene>